<feature type="transmembrane region" description="Helical" evidence="7">
    <location>
        <begin position="57"/>
        <end position="75"/>
    </location>
</feature>
<dbReference type="InterPro" id="IPR050622">
    <property type="entry name" value="CPA3_antiporter_subunitB"/>
</dbReference>
<accession>A0ABX1GB70</accession>
<dbReference type="Pfam" id="PF13244">
    <property type="entry name" value="MbhD"/>
    <property type="match status" value="1"/>
</dbReference>
<feature type="transmembrane region" description="Helical" evidence="7">
    <location>
        <begin position="192"/>
        <end position="211"/>
    </location>
</feature>
<keyword evidence="6 7" id="KW-0472">Membrane</keyword>
<feature type="transmembrane region" description="Helical" evidence="7">
    <location>
        <begin position="12"/>
        <end position="37"/>
    </location>
</feature>
<dbReference type="NCBIfam" id="NF009162">
    <property type="entry name" value="PRK12508.1"/>
    <property type="match status" value="1"/>
</dbReference>
<evidence type="ECO:0000256" key="6">
    <source>
        <dbReference type="ARBA" id="ARBA00023136"/>
    </source>
</evidence>
<feature type="domain" description="Na+/H+ antiporter MnhB subunit-related protein" evidence="8">
    <location>
        <begin position="192"/>
        <end position="314"/>
    </location>
</feature>
<dbReference type="Pfam" id="PF04039">
    <property type="entry name" value="MnhB"/>
    <property type="match status" value="1"/>
</dbReference>
<dbReference type="Pfam" id="PF20501">
    <property type="entry name" value="MbhE"/>
    <property type="match status" value="1"/>
</dbReference>
<evidence type="ECO:0000259" key="8">
    <source>
        <dbReference type="Pfam" id="PF04039"/>
    </source>
</evidence>
<keyword evidence="3" id="KW-1003">Cell membrane</keyword>
<proteinExistence type="inferred from homology"/>
<evidence type="ECO:0000256" key="7">
    <source>
        <dbReference type="SAM" id="Phobius"/>
    </source>
</evidence>
<dbReference type="Proteomes" id="UP000765845">
    <property type="component" value="Unassembled WGS sequence"/>
</dbReference>
<feature type="transmembrane region" description="Helical" evidence="7">
    <location>
        <begin position="151"/>
        <end position="171"/>
    </location>
</feature>
<dbReference type="NCBIfam" id="NF009159">
    <property type="entry name" value="PRK12504.1"/>
    <property type="match status" value="1"/>
</dbReference>
<organism evidence="11 12">
    <name type="scientific">Spongiibacter thalassae</name>
    <dbReference type="NCBI Taxonomy" id="2721624"/>
    <lineage>
        <taxon>Bacteria</taxon>
        <taxon>Pseudomonadati</taxon>
        <taxon>Pseudomonadota</taxon>
        <taxon>Gammaproteobacteria</taxon>
        <taxon>Cellvibrionales</taxon>
        <taxon>Spongiibacteraceae</taxon>
        <taxon>Spongiibacter</taxon>
    </lineage>
</organism>
<sequence>MELLLDISLLSMLVATAIGIAVSRDLLAAVMLSSIYGLLSANFFVTMDAVDVAFTEASVGAGISPLLMFATLAIVGRFERYPHQRALPALLLVVLTGAMLILATLDIPAFGDPNAPAQTHVAPRFINESGTEIGIPNMVTSVLASYRGFDTFGEVTVVFAAVVGVLALLGSSLPAAGRKLPDTLLQASNHRILRIVSKILVAPIMLFALYVQFHGDYGPGGGFQAGVIFAAAIIIYTMLFGLEAAMKVINVTVLRVLAAFGVLLYGSVGLVAMLNGKNFLDYDALAADPVHGQHYGIIVIELGVGITVAAVMMLIYFAFAGRLIDRSHKS</sequence>
<evidence type="ECO:0000259" key="10">
    <source>
        <dbReference type="Pfam" id="PF20501"/>
    </source>
</evidence>
<evidence type="ECO:0000256" key="1">
    <source>
        <dbReference type="ARBA" id="ARBA00004651"/>
    </source>
</evidence>
<evidence type="ECO:0000256" key="3">
    <source>
        <dbReference type="ARBA" id="ARBA00022475"/>
    </source>
</evidence>
<feature type="transmembrane region" description="Helical" evidence="7">
    <location>
        <begin position="294"/>
        <end position="319"/>
    </location>
</feature>
<dbReference type="EMBL" id="JAAWWK010000001">
    <property type="protein sequence ID" value="NKI16215.1"/>
    <property type="molecule type" value="Genomic_DNA"/>
</dbReference>
<dbReference type="RefSeq" id="WP_168448745.1">
    <property type="nucleotide sequence ID" value="NZ_JAAWWK010000001.1"/>
</dbReference>
<keyword evidence="4 7" id="KW-0812">Transmembrane</keyword>
<feature type="transmembrane region" description="Helical" evidence="7">
    <location>
        <begin position="223"/>
        <end position="242"/>
    </location>
</feature>
<reference evidence="11 12" key="1">
    <citation type="submission" date="2020-04" db="EMBL/GenBank/DDBJ databases">
        <authorList>
            <person name="Yoon J."/>
        </authorList>
    </citation>
    <scope>NUCLEOTIDE SEQUENCE [LARGE SCALE GENOMIC DNA]</scope>
    <source>
        <strain evidence="11 12">KMU-166</strain>
    </source>
</reference>
<comment type="caution">
    <text evidence="11">The sequence shown here is derived from an EMBL/GenBank/DDBJ whole genome shotgun (WGS) entry which is preliminary data.</text>
</comment>
<name>A0ABX1GB70_9GAMM</name>
<comment type="subcellular location">
    <subcellularLocation>
        <location evidence="1">Cell membrane</location>
        <topology evidence="1">Multi-pass membrane protein</topology>
    </subcellularLocation>
</comment>
<evidence type="ECO:0000313" key="11">
    <source>
        <dbReference type="EMBL" id="NKI16215.1"/>
    </source>
</evidence>
<evidence type="ECO:0000259" key="9">
    <source>
        <dbReference type="Pfam" id="PF13244"/>
    </source>
</evidence>
<dbReference type="InterPro" id="IPR046806">
    <property type="entry name" value="MrpA_C/MbhE"/>
</dbReference>
<evidence type="ECO:0000256" key="5">
    <source>
        <dbReference type="ARBA" id="ARBA00022989"/>
    </source>
</evidence>
<feature type="transmembrane region" description="Helical" evidence="7">
    <location>
        <begin position="254"/>
        <end position="274"/>
    </location>
</feature>
<comment type="similarity">
    <text evidence="2">Belongs to the CPA3 antiporters (TC 2.A.63) subunit B family.</text>
</comment>
<dbReference type="PANTHER" id="PTHR33932">
    <property type="entry name" value="NA(+)/H(+) ANTIPORTER SUBUNIT B"/>
    <property type="match status" value="1"/>
</dbReference>
<evidence type="ECO:0000256" key="4">
    <source>
        <dbReference type="ARBA" id="ARBA00022692"/>
    </source>
</evidence>
<keyword evidence="5 7" id="KW-1133">Transmembrane helix</keyword>
<evidence type="ECO:0000256" key="2">
    <source>
        <dbReference type="ARBA" id="ARBA00009425"/>
    </source>
</evidence>
<protein>
    <submittedName>
        <fullName evidence="11">Na(+)/H(+) antiporter subunit B</fullName>
    </submittedName>
</protein>
<keyword evidence="12" id="KW-1185">Reference proteome</keyword>
<dbReference type="NCBIfam" id="NF009161">
    <property type="entry name" value="PRK12507.1"/>
    <property type="match status" value="1"/>
</dbReference>
<dbReference type="InterPro" id="IPR007182">
    <property type="entry name" value="MnhB"/>
</dbReference>
<feature type="transmembrane region" description="Helical" evidence="7">
    <location>
        <begin position="87"/>
        <end position="105"/>
    </location>
</feature>
<feature type="domain" description="MrpA C-terminal/MbhD" evidence="9">
    <location>
        <begin position="12"/>
        <end position="73"/>
    </location>
</feature>
<feature type="domain" description="MrpA C-terminal/MbhE" evidence="10">
    <location>
        <begin position="114"/>
        <end position="175"/>
    </location>
</feature>
<dbReference type="PANTHER" id="PTHR33932:SF4">
    <property type="entry name" value="NA(+)_H(+) ANTIPORTER SUBUNIT B"/>
    <property type="match status" value="1"/>
</dbReference>
<evidence type="ECO:0000313" key="12">
    <source>
        <dbReference type="Proteomes" id="UP000765845"/>
    </source>
</evidence>
<gene>
    <name evidence="11" type="ORF">HCU74_02160</name>
</gene>
<dbReference type="InterPro" id="IPR025383">
    <property type="entry name" value="MrpA_C/MbhD"/>
</dbReference>